<dbReference type="Proteomes" id="UP000307749">
    <property type="component" value="Unassembled WGS sequence"/>
</dbReference>
<accession>A0A4S3KUM6</accession>
<proteinExistence type="predicted"/>
<comment type="caution">
    <text evidence="3">The sequence shown here is derived from an EMBL/GenBank/DDBJ whole genome shotgun (WGS) entry which is preliminary data.</text>
</comment>
<dbReference type="InterPro" id="IPR045556">
    <property type="entry name" value="DUF6351"/>
</dbReference>
<dbReference type="Gene3D" id="3.40.50.1820">
    <property type="entry name" value="alpha/beta hydrolase"/>
    <property type="match status" value="2"/>
</dbReference>
<dbReference type="STRING" id="993689.GCA_002077135_00735"/>
<feature type="domain" description="DUF6351" evidence="2">
    <location>
        <begin position="55"/>
        <end position="162"/>
    </location>
</feature>
<dbReference type="Pfam" id="PF19878">
    <property type="entry name" value="DUF6351"/>
    <property type="match status" value="1"/>
</dbReference>
<feature type="signal peptide" evidence="1">
    <location>
        <begin position="1"/>
        <end position="16"/>
    </location>
</feature>
<gene>
    <name evidence="3" type="ORF">B1806_01285</name>
</gene>
<keyword evidence="4" id="KW-1185">Reference proteome</keyword>
<name>A0A4S3KUM6_9GAMM</name>
<evidence type="ECO:0000313" key="3">
    <source>
        <dbReference type="EMBL" id="THD11994.1"/>
    </source>
</evidence>
<dbReference type="SUPFAM" id="SSF53474">
    <property type="entry name" value="alpha/beta-Hydrolases"/>
    <property type="match status" value="1"/>
</dbReference>
<protein>
    <recommendedName>
        <fullName evidence="2">DUF6351 domain-containing protein</fullName>
    </recommendedName>
</protein>
<feature type="chain" id="PRO_5020463239" description="DUF6351 domain-containing protein" evidence="1">
    <location>
        <begin position="17"/>
        <end position="381"/>
    </location>
</feature>
<dbReference type="AlphaFoldDB" id="A0A4S3KUM6"/>
<keyword evidence="1" id="KW-0732">Signal</keyword>
<evidence type="ECO:0000259" key="2">
    <source>
        <dbReference type="Pfam" id="PF19878"/>
    </source>
</evidence>
<evidence type="ECO:0000313" key="4">
    <source>
        <dbReference type="Proteomes" id="UP000307749"/>
    </source>
</evidence>
<organism evidence="3 4">
    <name type="scientific">Metallibacterium scheffleri</name>
    <dbReference type="NCBI Taxonomy" id="993689"/>
    <lineage>
        <taxon>Bacteria</taxon>
        <taxon>Pseudomonadati</taxon>
        <taxon>Pseudomonadota</taxon>
        <taxon>Gammaproteobacteria</taxon>
        <taxon>Lysobacterales</taxon>
        <taxon>Rhodanobacteraceae</taxon>
        <taxon>Metallibacterium</taxon>
    </lineage>
</organism>
<evidence type="ECO:0000256" key="1">
    <source>
        <dbReference type="SAM" id="SignalP"/>
    </source>
</evidence>
<dbReference type="InterPro" id="IPR029058">
    <property type="entry name" value="AB_hydrolase_fold"/>
</dbReference>
<reference evidence="3 4" key="1">
    <citation type="submission" date="2017-02" db="EMBL/GenBank/DDBJ databases">
        <title>Whole genome sequencing of Metallibacterium scheffleri DSM 24874 (T).</title>
        <authorList>
            <person name="Kumar S."/>
            <person name="Patil P."/>
            <person name="Patil P.B."/>
        </authorList>
    </citation>
    <scope>NUCLEOTIDE SEQUENCE [LARGE SCALE GENOMIC DNA]</scope>
    <source>
        <strain evidence="3 4">DSM 24874</strain>
    </source>
</reference>
<sequence>MLVGLLLASTLSVAQARNAPAAYAGLHVHDVQRTTRAGIAIETGRLGGVAYRIDVPQDWNQRLVVFYHGYSLDPVHYDLDAPQAWLAPMLARGYAVIQSAYAQTGWALQSAMADTAQLRAYFSARHGAPRQTLVAGDSMGGALTALTIESDPGNYQGALALCGALAPSWELGQRQFRMLAAFAYYFPGILPTLGPVPVDYAPTPEIEKRIAATFAAHPGRFADLRAIWHVGTPQDLPGVIAFATALVQRAQQQAGGNPFGNAGYVYLGTRDDAALNAGVTRYRADPAAVAYLLRYYTPSGRLLRPMLELHDLADPLVPADSVDAYAERVQRAGHAGMFVQQYVPAEGHCVFTGAEVGRAFDELTRWIDHGQRPQPGKLPGG</sequence>
<dbReference type="EMBL" id="MWQO01000004">
    <property type="protein sequence ID" value="THD11994.1"/>
    <property type="molecule type" value="Genomic_DNA"/>
</dbReference>